<dbReference type="STRING" id="45670.SN16_03470"/>
<evidence type="ECO:0000256" key="11">
    <source>
        <dbReference type="RuleBase" id="RU368036"/>
    </source>
</evidence>
<dbReference type="InterPro" id="IPR051792">
    <property type="entry name" value="GGT_bact"/>
</dbReference>
<dbReference type="AlphaFoldDB" id="A0A0C2E8X1"/>
<evidence type="ECO:0000313" key="13">
    <source>
        <dbReference type="EMBL" id="MDB0579839.1"/>
    </source>
</evidence>
<dbReference type="GO" id="GO:0036374">
    <property type="term" value="F:glutathione hydrolase activity"/>
    <property type="evidence" value="ECO:0007669"/>
    <property type="project" value="UniProtKB-UniRule"/>
</dbReference>
<evidence type="ECO:0000256" key="4">
    <source>
        <dbReference type="ARBA" id="ARBA00022679"/>
    </source>
</evidence>
<keyword evidence="11" id="KW-0317">Glutathione biosynthesis</keyword>
<organism evidence="12 14">
    <name type="scientific">Salinicoccus roseus</name>
    <dbReference type="NCBI Taxonomy" id="45670"/>
    <lineage>
        <taxon>Bacteria</taxon>
        <taxon>Bacillati</taxon>
        <taxon>Bacillota</taxon>
        <taxon>Bacilli</taxon>
        <taxon>Bacillales</taxon>
        <taxon>Staphylococcaceae</taxon>
        <taxon>Salinicoccus</taxon>
    </lineage>
</organism>
<dbReference type="InterPro" id="IPR043137">
    <property type="entry name" value="GGT_ssub_C"/>
</dbReference>
<dbReference type="EMBL" id="JABEVU030000001">
    <property type="protein sequence ID" value="MDB0579839.1"/>
    <property type="molecule type" value="Genomic_DNA"/>
</dbReference>
<keyword evidence="6 11" id="KW-0865">Zymogen</keyword>
<comment type="PTM">
    <text evidence="11">Cleaved by autocatalysis into a large and a small subunit.</text>
</comment>
<reference evidence="15" key="2">
    <citation type="submission" date="2020-04" db="EMBL/GenBank/DDBJ databases">
        <title>Genome analysis and biological profiling of marine Cellulosimicrobium funkei MOSEL-ME6.</title>
        <authorList>
            <person name="Tanveer F."/>
            <person name="Xie Y."/>
            <person name="Shinwari Z.K."/>
        </authorList>
    </citation>
    <scope>NUCLEOTIDE SEQUENCE [LARGE SCALE GENOMIC DNA]</scope>
    <source>
        <strain evidence="15">MOSEL-ME25</strain>
    </source>
</reference>
<dbReference type="GO" id="GO:0103068">
    <property type="term" value="F:leukotriene C4 gamma-glutamyl transferase activity"/>
    <property type="evidence" value="ECO:0007669"/>
    <property type="project" value="UniProtKB-EC"/>
</dbReference>
<protein>
    <recommendedName>
        <fullName evidence="11">Glutathione hydrolase proenzyme</fullName>
        <ecNumber evidence="11">2.3.2.2</ecNumber>
        <ecNumber evidence="11">3.4.19.13</ecNumber>
    </recommendedName>
    <component>
        <recommendedName>
            <fullName evidence="11">Glutathione hydrolase large chain</fullName>
        </recommendedName>
    </component>
    <component>
        <recommendedName>
            <fullName evidence="11">Glutathione hydrolase small chain</fullName>
        </recommendedName>
    </component>
</protein>
<dbReference type="Gene3D" id="1.10.246.130">
    <property type="match status" value="1"/>
</dbReference>
<comment type="subunit">
    <text evidence="11">This enzyme consists of two polypeptide chains, which are synthesized in precursor form from a single polypeptide.</text>
</comment>
<dbReference type="OrthoDB" id="9781342at2"/>
<feature type="binding site" evidence="10">
    <location>
        <begin position="445"/>
        <end position="446"/>
    </location>
    <ligand>
        <name>L-glutamate</name>
        <dbReference type="ChEBI" id="CHEBI:29985"/>
    </ligand>
</feature>
<evidence type="ECO:0000256" key="8">
    <source>
        <dbReference type="ARBA" id="ARBA00047417"/>
    </source>
</evidence>
<evidence type="ECO:0000313" key="15">
    <source>
        <dbReference type="Proteomes" id="UP000527860"/>
    </source>
</evidence>
<dbReference type="Proteomes" id="UP000031546">
    <property type="component" value="Unassembled WGS sequence"/>
</dbReference>
<reference evidence="13" key="3">
    <citation type="submission" date="2020-04" db="EMBL/GenBank/DDBJ databases">
        <authorList>
            <person name="Tanveer F."/>
            <person name="Xie Y."/>
            <person name="Shinwari Z.K."/>
        </authorList>
    </citation>
    <scope>NUCLEOTIDE SEQUENCE</scope>
    <source>
        <strain evidence="13">MOSEL-ME25</strain>
    </source>
</reference>
<dbReference type="PRINTS" id="PR01210">
    <property type="entry name" value="GGTRANSPTASE"/>
</dbReference>
<comment type="catalytic activity">
    <reaction evidence="2 11">
        <text>glutathione + H2O = L-cysteinylglycine + L-glutamate</text>
        <dbReference type="Rhea" id="RHEA:28807"/>
        <dbReference type="ChEBI" id="CHEBI:15377"/>
        <dbReference type="ChEBI" id="CHEBI:29985"/>
        <dbReference type="ChEBI" id="CHEBI:57925"/>
        <dbReference type="ChEBI" id="CHEBI:61694"/>
        <dbReference type="EC" id="3.4.19.13"/>
    </reaction>
</comment>
<accession>A0A0C2E8X1</accession>
<proteinExistence type="inferred from homology"/>
<dbReference type="NCBIfam" id="TIGR00066">
    <property type="entry name" value="g_glut_trans"/>
    <property type="match status" value="1"/>
</dbReference>
<name>A0A0C2E8X1_9STAP</name>
<dbReference type="InterPro" id="IPR000101">
    <property type="entry name" value="GGT_peptidase"/>
</dbReference>
<dbReference type="RefSeq" id="WP_040105192.1">
    <property type="nucleotide sequence ID" value="NZ_JABEVU030000001.1"/>
</dbReference>
<dbReference type="Proteomes" id="UP000527860">
    <property type="component" value="Unassembled WGS sequence"/>
</dbReference>
<sequence length="570" mass="63058">MANLEEIFKAQEKYYDTGNQIKGDTGRYGMVASAIKEATHAGNQMLDQGGNAFDALIAVQLSLAVVEGMNTGIGAGGFIVCHEEEKNETKVINAHSRAPAELEPECFVYDNGEVIPFDKRSTHGSSVGVPGIMKGLKHLHENYATLPLETLIEPAIELAESDFRVNSLWERTLDLFDHRLGEEARKKFMPDGKPLREGDTIVQPELAKTLKIIRDEGFDSVYEGEIADAIVGAVQEQGGVMTRQDLINYHVKIEEPLWSRYRGYDIATPAPPSGGGIAVAQQLKILENLDISQYDPHSPEKYHLLAQTMQLALADKNTHIGDADFHELPMDGLMDEEYIKERIQLISEENNARTYEAGDPWKYQPGRDGTIETDRYAGNEGMETTHFTAVDQWGNVASCTSSIERIYGSGIMVPGYGFIMNNDLTDFEAEPGQVNEPNGHKYPTSSKCPTILFHEGKPFFTLGSPGAQTIVASVAQTIINIIDYNMSLDEAIRDPRIYVTRDLETQWEDGLKKEVLESLKKLGYSFDQSFREQTADTRLGDVQAIMIDQTSGHKLYGAADSPRPGGAEGL</sequence>
<dbReference type="Pfam" id="PF01019">
    <property type="entry name" value="G_glu_transpept"/>
    <property type="match status" value="1"/>
</dbReference>
<feature type="active site" description="Nucleophile" evidence="9">
    <location>
        <position position="384"/>
    </location>
</feature>
<feature type="binding site" evidence="10">
    <location>
        <position position="467"/>
    </location>
    <ligand>
        <name>L-glutamate</name>
        <dbReference type="ChEBI" id="CHEBI:29985"/>
    </ligand>
</feature>
<evidence type="ECO:0000256" key="5">
    <source>
        <dbReference type="ARBA" id="ARBA00022801"/>
    </source>
</evidence>
<gene>
    <name evidence="13" type="primary">ggt</name>
    <name evidence="13" type="ORF">F7P68_0004785</name>
    <name evidence="12" type="ORF">SN16_03470</name>
</gene>
<comment type="pathway">
    <text evidence="11">Sulfur metabolism; glutathione metabolism.</text>
</comment>
<keyword evidence="5 11" id="KW-0378">Hydrolase</keyword>
<evidence type="ECO:0000256" key="6">
    <source>
        <dbReference type="ARBA" id="ARBA00023145"/>
    </source>
</evidence>
<dbReference type="EC" id="3.4.19.13" evidence="11"/>
<evidence type="ECO:0000313" key="14">
    <source>
        <dbReference type="Proteomes" id="UP000031546"/>
    </source>
</evidence>
<dbReference type="InterPro" id="IPR029055">
    <property type="entry name" value="Ntn_hydrolases_N"/>
</dbReference>
<dbReference type="GO" id="GO:0006750">
    <property type="term" value="P:glutathione biosynthetic process"/>
    <property type="evidence" value="ECO:0007669"/>
    <property type="project" value="UniProtKB-KW"/>
</dbReference>
<dbReference type="PANTHER" id="PTHR43199:SF1">
    <property type="entry name" value="GLUTATHIONE HYDROLASE PROENZYME"/>
    <property type="match status" value="1"/>
</dbReference>
<evidence type="ECO:0000256" key="9">
    <source>
        <dbReference type="PIRSR" id="PIRSR600101-1"/>
    </source>
</evidence>
<feature type="binding site" evidence="10">
    <location>
        <position position="426"/>
    </location>
    <ligand>
        <name>L-glutamate</name>
        <dbReference type="ChEBI" id="CHEBI:29985"/>
    </ligand>
</feature>
<comment type="similarity">
    <text evidence="3 11">Belongs to the gamma-glutamyltransferase family.</text>
</comment>
<evidence type="ECO:0000256" key="7">
    <source>
        <dbReference type="ARBA" id="ARBA00023315"/>
    </source>
</evidence>
<reference evidence="12 14" key="1">
    <citation type="submission" date="2015-01" db="EMBL/GenBank/DDBJ databases">
        <title>Genome sequences of high lactate-tolerant strain Salinicoccus roseus W12 with industrial interest.</title>
        <authorList>
            <person name="Wang H."/>
            <person name="Yu B."/>
        </authorList>
    </citation>
    <scope>NUCLEOTIDE SEQUENCE [LARGE SCALE GENOMIC DNA]</scope>
    <source>
        <strain evidence="12 14">W12</strain>
    </source>
</reference>
<dbReference type="GeneID" id="77844599"/>
<evidence type="ECO:0000256" key="10">
    <source>
        <dbReference type="PIRSR" id="PIRSR600101-2"/>
    </source>
</evidence>
<comment type="caution">
    <text evidence="12">The sequence shown here is derived from an EMBL/GenBank/DDBJ whole genome shotgun (WGS) entry which is preliminary data.</text>
</comment>
<evidence type="ECO:0000256" key="1">
    <source>
        <dbReference type="ARBA" id="ARBA00001049"/>
    </source>
</evidence>
<evidence type="ECO:0000313" key="12">
    <source>
        <dbReference type="EMBL" id="KIH71732.1"/>
    </source>
</evidence>
<dbReference type="GO" id="GO:0006751">
    <property type="term" value="P:glutathione catabolic process"/>
    <property type="evidence" value="ECO:0007669"/>
    <property type="project" value="UniProtKB-UniRule"/>
</dbReference>
<dbReference type="UniPathway" id="UPA00204"/>
<dbReference type="SUPFAM" id="SSF56235">
    <property type="entry name" value="N-terminal nucleophile aminohydrolases (Ntn hydrolases)"/>
    <property type="match status" value="1"/>
</dbReference>
<dbReference type="EC" id="2.3.2.2" evidence="11"/>
<evidence type="ECO:0000256" key="3">
    <source>
        <dbReference type="ARBA" id="ARBA00009381"/>
    </source>
</evidence>
<dbReference type="Gene3D" id="3.60.20.40">
    <property type="match status" value="1"/>
</dbReference>
<dbReference type="InterPro" id="IPR043138">
    <property type="entry name" value="GGT_lsub"/>
</dbReference>
<comment type="catalytic activity">
    <reaction evidence="1 11">
        <text>an S-substituted glutathione + H2O = an S-substituted L-cysteinylglycine + L-glutamate</text>
        <dbReference type="Rhea" id="RHEA:59468"/>
        <dbReference type="ChEBI" id="CHEBI:15377"/>
        <dbReference type="ChEBI" id="CHEBI:29985"/>
        <dbReference type="ChEBI" id="CHEBI:90779"/>
        <dbReference type="ChEBI" id="CHEBI:143103"/>
        <dbReference type="EC" id="3.4.19.13"/>
    </reaction>
</comment>
<keyword evidence="4 11" id="KW-0808">Transferase</keyword>
<keyword evidence="7 11" id="KW-0012">Acyltransferase</keyword>
<reference evidence="13 15" key="4">
    <citation type="submission" date="2022-12" db="EMBL/GenBank/DDBJ databases">
        <title>Genome analysis and biological profiling of marine Salinicoccus roseus MOSEL-ME25.</title>
        <authorList>
            <person name="Mirza F.T."/>
            <person name="Xie Y."/>
            <person name="Shinwari Z.K."/>
        </authorList>
    </citation>
    <scope>NUCLEOTIDE SEQUENCE [LARGE SCALE GENOMIC DNA]</scope>
    <source>
        <strain evidence="13 15">MOSEL-ME25</strain>
    </source>
</reference>
<evidence type="ECO:0000256" key="2">
    <source>
        <dbReference type="ARBA" id="ARBA00001089"/>
    </source>
</evidence>
<comment type="catalytic activity">
    <reaction evidence="8 11">
        <text>an N-terminal (5-L-glutamyl)-[peptide] + an alpha-amino acid = 5-L-glutamyl amino acid + an N-terminal L-alpha-aminoacyl-[peptide]</text>
        <dbReference type="Rhea" id="RHEA:23904"/>
        <dbReference type="Rhea" id="RHEA-COMP:9780"/>
        <dbReference type="Rhea" id="RHEA-COMP:9795"/>
        <dbReference type="ChEBI" id="CHEBI:77644"/>
        <dbReference type="ChEBI" id="CHEBI:78597"/>
        <dbReference type="ChEBI" id="CHEBI:78599"/>
        <dbReference type="ChEBI" id="CHEBI:78608"/>
        <dbReference type="EC" id="2.3.2.2"/>
    </reaction>
</comment>
<dbReference type="EMBL" id="JXII01000002">
    <property type="protein sequence ID" value="KIH71732.1"/>
    <property type="molecule type" value="Genomic_DNA"/>
</dbReference>
<dbReference type="PANTHER" id="PTHR43199">
    <property type="entry name" value="GLUTATHIONE HYDROLASE"/>
    <property type="match status" value="1"/>
</dbReference>
<keyword evidence="15" id="KW-1185">Reference proteome</keyword>